<feature type="transmembrane region" description="Helical" evidence="13">
    <location>
        <begin position="25"/>
        <end position="42"/>
    </location>
</feature>
<dbReference type="PRINTS" id="PR01414">
    <property type="entry name" value="CCMBBIOGNSIS"/>
</dbReference>
<gene>
    <name evidence="14" type="primary">ccmB</name>
    <name evidence="14" type="ORF">Lmac_0923</name>
</gene>
<keyword evidence="5 12" id="KW-0813">Transport</keyword>
<evidence type="ECO:0000256" key="1">
    <source>
        <dbReference type="ARBA" id="ARBA00002442"/>
    </source>
</evidence>
<dbReference type="PATRIC" id="fig|466.6.peg.985"/>
<keyword evidence="11 12" id="KW-0472">Membrane</keyword>
<dbReference type="GO" id="GO:0017004">
    <property type="term" value="P:cytochrome complex assembly"/>
    <property type="evidence" value="ECO:0007669"/>
    <property type="project" value="UniProtKB-KW"/>
</dbReference>
<keyword evidence="7 12" id="KW-0997">Cell inner membrane</keyword>
<accession>A0A0W0WAM9</accession>
<evidence type="ECO:0000256" key="13">
    <source>
        <dbReference type="SAM" id="Phobius"/>
    </source>
</evidence>
<evidence type="ECO:0000256" key="10">
    <source>
        <dbReference type="ARBA" id="ARBA00022989"/>
    </source>
</evidence>
<comment type="subcellular location">
    <subcellularLocation>
        <location evidence="2">Cell inner membrane</location>
        <topology evidence="2">Multi-pass membrane protein</topology>
    </subcellularLocation>
</comment>
<feature type="transmembrane region" description="Helical" evidence="13">
    <location>
        <begin position="54"/>
        <end position="75"/>
    </location>
</feature>
<evidence type="ECO:0000256" key="12">
    <source>
        <dbReference type="PIRNR" id="PIRNR002764"/>
    </source>
</evidence>
<feature type="transmembrane region" description="Helical" evidence="13">
    <location>
        <begin position="111"/>
        <end position="128"/>
    </location>
</feature>
<comment type="similarity">
    <text evidence="3 12">Belongs to the CcmB/CycW/HelB family.</text>
</comment>
<evidence type="ECO:0000256" key="9">
    <source>
        <dbReference type="ARBA" id="ARBA00022748"/>
    </source>
</evidence>
<evidence type="ECO:0000256" key="6">
    <source>
        <dbReference type="ARBA" id="ARBA00022475"/>
    </source>
</evidence>
<feature type="transmembrane region" description="Helical" evidence="13">
    <location>
        <begin position="194"/>
        <end position="220"/>
    </location>
</feature>
<dbReference type="STRING" id="466.Lmac_0923"/>
<keyword evidence="9 12" id="KW-0201">Cytochrome c-type biogenesis</keyword>
<evidence type="ECO:0000256" key="11">
    <source>
        <dbReference type="ARBA" id="ARBA00023136"/>
    </source>
</evidence>
<dbReference type="AlphaFoldDB" id="A0A0W0WAM9"/>
<organism evidence="14 15">
    <name type="scientific">Legionella maceachernii</name>
    <dbReference type="NCBI Taxonomy" id="466"/>
    <lineage>
        <taxon>Bacteria</taxon>
        <taxon>Pseudomonadati</taxon>
        <taxon>Pseudomonadota</taxon>
        <taxon>Gammaproteobacteria</taxon>
        <taxon>Legionellales</taxon>
        <taxon>Legionellaceae</taxon>
        <taxon>Legionella</taxon>
    </lineage>
</organism>
<protein>
    <recommendedName>
        <fullName evidence="4 12">Heme exporter protein B</fullName>
    </recommendedName>
</protein>
<proteinExistence type="inferred from homology"/>
<evidence type="ECO:0000256" key="3">
    <source>
        <dbReference type="ARBA" id="ARBA00010544"/>
    </source>
</evidence>
<dbReference type="PANTHER" id="PTHR30070">
    <property type="entry name" value="HEME EXPORTER PROTEIN B"/>
    <property type="match status" value="1"/>
</dbReference>
<comment type="caution">
    <text evidence="14">The sequence shown here is derived from an EMBL/GenBank/DDBJ whole genome shotgun (WGS) entry which is preliminary data.</text>
</comment>
<dbReference type="EMBL" id="LNYL01000023">
    <property type="protein sequence ID" value="KTD29413.1"/>
    <property type="molecule type" value="Genomic_DNA"/>
</dbReference>
<dbReference type="GO" id="GO:0005886">
    <property type="term" value="C:plasma membrane"/>
    <property type="evidence" value="ECO:0007669"/>
    <property type="project" value="UniProtKB-SubCell"/>
</dbReference>
<reference evidence="14 15" key="1">
    <citation type="submission" date="2015-11" db="EMBL/GenBank/DDBJ databases">
        <title>Genomic analysis of 38 Legionella species identifies large and diverse effector repertoires.</title>
        <authorList>
            <person name="Burstein D."/>
            <person name="Amaro F."/>
            <person name="Zusman T."/>
            <person name="Lifshitz Z."/>
            <person name="Cohen O."/>
            <person name="Gilbert J.A."/>
            <person name="Pupko T."/>
            <person name="Shuman H.A."/>
            <person name="Segal G."/>
        </authorList>
    </citation>
    <scope>NUCLEOTIDE SEQUENCE [LARGE SCALE GENOMIC DNA]</scope>
    <source>
        <strain evidence="14 15">PX-1-G2-E2</strain>
    </source>
</reference>
<evidence type="ECO:0000256" key="4">
    <source>
        <dbReference type="ARBA" id="ARBA00016452"/>
    </source>
</evidence>
<keyword evidence="6 12" id="KW-1003">Cell membrane</keyword>
<evidence type="ECO:0000256" key="7">
    <source>
        <dbReference type="ARBA" id="ARBA00022519"/>
    </source>
</evidence>
<dbReference type="Proteomes" id="UP000054908">
    <property type="component" value="Unassembled WGS sequence"/>
</dbReference>
<dbReference type="PANTHER" id="PTHR30070:SF1">
    <property type="entry name" value="CYTOCHROME C BIOGENESIS B-RELATED"/>
    <property type="match status" value="1"/>
</dbReference>
<dbReference type="Pfam" id="PF03379">
    <property type="entry name" value="CcmB"/>
    <property type="match status" value="1"/>
</dbReference>
<keyword evidence="8 13" id="KW-0812">Transmembrane</keyword>
<dbReference type="InterPro" id="IPR003544">
    <property type="entry name" value="Cyt_c_biogenesis_CcmB"/>
</dbReference>
<evidence type="ECO:0000256" key="8">
    <source>
        <dbReference type="ARBA" id="ARBA00022692"/>
    </source>
</evidence>
<dbReference type="InterPro" id="IPR026031">
    <property type="entry name" value="Cyt_c_CcmB_bac"/>
</dbReference>
<feature type="transmembrane region" description="Helical" evidence="13">
    <location>
        <begin position="167"/>
        <end position="188"/>
    </location>
</feature>
<dbReference type="GO" id="GO:1903607">
    <property type="term" value="P:cytochrome c biosynthetic process"/>
    <property type="evidence" value="ECO:0007669"/>
    <property type="project" value="TreeGrafter"/>
</dbReference>
<comment type="function">
    <text evidence="1 12">Required for the export of heme to the periplasm for the biogenesis of c-type cytochromes.</text>
</comment>
<dbReference type="GO" id="GO:0015232">
    <property type="term" value="F:heme transmembrane transporter activity"/>
    <property type="evidence" value="ECO:0007669"/>
    <property type="project" value="InterPro"/>
</dbReference>
<dbReference type="NCBIfam" id="TIGR01190">
    <property type="entry name" value="ccmB"/>
    <property type="match status" value="1"/>
</dbReference>
<name>A0A0W0WAM9_9GAMM</name>
<dbReference type="PIRSF" id="PIRSF002764">
    <property type="entry name" value="CcmB"/>
    <property type="match status" value="1"/>
</dbReference>
<keyword evidence="10 13" id="KW-1133">Transmembrane helix</keyword>
<sequence length="226" mass="24589">MMSLTTLFIRQFHREFLLHLRQPKLLLHSSLFFLMVTVFFPLTMPPATTILRSVAPGLVWIAMLLAMLLTSVGLFQQDYEDGIVEQWLISSYPLSLVVAAKLTVHWLINLLPMLVFCPLLALLFSFSWQETGVLMLGLITGTPAILFLCGLAAAFSSGMQQKGVLMALVLLPLTVPVMIFGSGSLTAAMQGLPVAGYLAILLALSVLAAGFLPFAIAAVVRINLVD</sequence>
<evidence type="ECO:0000313" key="15">
    <source>
        <dbReference type="Proteomes" id="UP000054908"/>
    </source>
</evidence>
<evidence type="ECO:0000313" key="14">
    <source>
        <dbReference type="EMBL" id="KTD29413.1"/>
    </source>
</evidence>
<evidence type="ECO:0000256" key="2">
    <source>
        <dbReference type="ARBA" id="ARBA00004429"/>
    </source>
</evidence>
<feature type="transmembrane region" description="Helical" evidence="13">
    <location>
        <begin position="134"/>
        <end position="155"/>
    </location>
</feature>
<keyword evidence="15" id="KW-1185">Reference proteome</keyword>
<evidence type="ECO:0000256" key="5">
    <source>
        <dbReference type="ARBA" id="ARBA00022448"/>
    </source>
</evidence>